<dbReference type="Proteomes" id="UP001212997">
    <property type="component" value="Unassembled WGS sequence"/>
</dbReference>
<sequence>MSTARVAIVTGGAQGIGEAIALRLADDGVDVVVSDIPGKEEQLATVVKQIELKGRRSLFVTANVSVEADIKGLVDKTVEAFGGLDIMIANAGITLFKPFLDTTPEDWDKMFATNTTGVMLSYKYAALQMIKQGRGGRIIGIFAMSAYSASKFAVRGLTQAVGETQFDSEVEPLFMVGNIAQELRPHKITVNCYAPGFILTPMLAHPDDDKFGGLGSVAKMAAKMPDDLEGAKPSVVAELVAYFTKPEAYFVTGQTINVDGGLMFD</sequence>
<dbReference type="Pfam" id="PF13561">
    <property type="entry name" value="adh_short_C2"/>
    <property type="match status" value="1"/>
</dbReference>
<dbReference type="Pfam" id="PF00106">
    <property type="entry name" value="adh_short"/>
    <property type="match status" value="1"/>
</dbReference>
<dbReference type="PANTHER" id="PTHR42760">
    <property type="entry name" value="SHORT-CHAIN DEHYDROGENASES/REDUCTASES FAMILY MEMBER"/>
    <property type="match status" value="1"/>
</dbReference>
<evidence type="ECO:0000256" key="1">
    <source>
        <dbReference type="ARBA" id="ARBA00006484"/>
    </source>
</evidence>
<dbReference type="InterPro" id="IPR002347">
    <property type="entry name" value="SDR_fam"/>
</dbReference>
<dbReference type="PRINTS" id="PR00080">
    <property type="entry name" value="SDRFAMILY"/>
</dbReference>
<evidence type="ECO:0000256" key="2">
    <source>
        <dbReference type="RuleBase" id="RU000363"/>
    </source>
</evidence>
<dbReference type="GO" id="GO:0016616">
    <property type="term" value="F:oxidoreductase activity, acting on the CH-OH group of donors, NAD or NADP as acceptor"/>
    <property type="evidence" value="ECO:0007669"/>
    <property type="project" value="TreeGrafter"/>
</dbReference>
<dbReference type="EMBL" id="JANAWD010000090">
    <property type="protein sequence ID" value="KAJ3487495.1"/>
    <property type="molecule type" value="Genomic_DNA"/>
</dbReference>
<accession>A0AAD5V842</accession>
<name>A0AAD5V842_9APHY</name>
<dbReference type="SUPFAM" id="SSF51735">
    <property type="entry name" value="NAD(P)-binding Rossmann-fold domains"/>
    <property type="match status" value="1"/>
</dbReference>
<protein>
    <recommendedName>
        <fullName evidence="5">NAD(P)-binding protein</fullName>
    </recommendedName>
</protein>
<comment type="caution">
    <text evidence="3">The sequence shown here is derived from an EMBL/GenBank/DDBJ whole genome shotgun (WGS) entry which is preliminary data.</text>
</comment>
<dbReference type="FunFam" id="3.40.50.720:FF:000084">
    <property type="entry name" value="Short-chain dehydrogenase reductase"/>
    <property type="match status" value="1"/>
</dbReference>
<dbReference type="Gene3D" id="3.40.50.720">
    <property type="entry name" value="NAD(P)-binding Rossmann-like Domain"/>
    <property type="match status" value="1"/>
</dbReference>
<dbReference type="AlphaFoldDB" id="A0AAD5V842"/>
<evidence type="ECO:0008006" key="5">
    <source>
        <dbReference type="Google" id="ProtNLM"/>
    </source>
</evidence>
<evidence type="ECO:0000313" key="3">
    <source>
        <dbReference type="EMBL" id="KAJ3487495.1"/>
    </source>
</evidence>
<comment type="similarity">
    <text evidence="1 2">Belongs to the short-chain dehydrogenases/reductases (SDR) family.</text>
</comment>
<gene>
    <name evidence="3" type="ORF">NLI96_g3496</name>
</gene>
<proteinExistence type="inferred from homology"/>
<dbReference type="PRINTS" id="PR00081">
    <property type="entry name" value="GDHRDH"/>
</dbReference>
<reference evidence="3" key="1">
    <citation type="submission" date="2022-07" db="EMBL/GenBank/DDBJ databases">
        <title>Genome Sequence of Physisporinus lineatus.</title>
        <authorList>
            <person name="Buettner E."/>
        </authorList>
    </citation>
    <scope>NUCLEOTIDE SEQUENCE</scope>
    <source>
        <strain evidence="3">VT162</strain>
    </source>
</reference>
<dbReference type="PANTHER" id="PTHR42760:SF121">
    <property type="entry name" value="3-OXOACYL-(ACYL-CARRIER-PROTEIN) REDUCTASE"/>
    <property type="match status" value="1"/>
</dbReference>
<keyword evidence="4" id="KW-1185">Reference proteome</keyword>
<dbReference type="InterPro" id="IPR036291">
    <property type="entry name" value="NAD(P)-bd_dom_sf"/>
</dbReference>
<evidence type="ECO:0000313" key="4">
    <source>
        <dbReference type="Proteomes" id="UP001212997"/>
    </source>
</evidence>
<organism evidence="3 4">
    <name type="scientific">Meripilus lineatus</name>
    <dbReference type="NCBI Taxonomy" id="2056292"/>
    <lineage>
        <taxon>Eukaryota</taxon>
        <taxon>Fungi</taxon>
        <taxon>Dikarya</taxon>
        <taxon>Basidiomycota</taxon>
        <taxon>Agaricomycotina</taxon>
        <taxon>Agaricomycetes</taxon>
        <taxon>Polyporales</taxon>
        <taxon>Meripilaceae</taxon>
        <taxon>Meripilus</taxon>
    </lineage>
</organism>